<dbReference type="InterPro" id="IPR036852">
    <property type="entry name" value="Peptidase_S8/S53_dom_sf"/>
</dbReference>
<name>W7EAM8_BIPV3</name>
<dbReference type="Pfam" id="PF00082">
    <property type="entry name" value="Peptidase_S8"/>
    <property type="match status" value="1"/>
</dbReference>
<feature type="region of interest" description="Disordered" evidence="3">
    <location>
        <begin position="68"/>
        <end position="89"/>
    </location>
</feature>
<gene>
    <name evidence="5" type="ORF">COCVIDRAFT_17591</name>
</gene>
<sequence length="393" mass="42776">MVTDPELLIVFAAGNDGQSSTRCVDTDVYRDRQIMFEQSSKNPLVVGYTFNHRQFARDTLGRVYEPAIDNKDERPVNGRNYRDGSGTSKDKLLKLQKSARVSYSSGRGPTLEGRIKPDVVAPGAGILSARSGKAKNATSSGLMRKQEYIFMTGSSFAAPLVSGMAASLQSALKSLRPIPVTNPKGILIKALIINGARDIDRARYEWKRNISHRKPGPPKGSGWRYETMPAAPDGAQGWGLVDMERSMVSLTVNGGYHTATVTKGSTETHDVPTLPPSAGERVLTVTMCYNDTEGYLIQNRLSLHVDLKPIDLNTKPPRKDANTTPGVDLSSETVKGGFSFSNVQRWSEKIQPSLFSSMQLIVCNEPNSLSPSTDFAVAWALTSPIPPQTANDS</sequence>
<dbReference type="SUPFAM" id="SSF52743">
    <property type="entry name" value="Subtilisin-like"/>
    <property type="match status" value="1"/>
</dbReference>
<evidence type="ECO:0000256" key="1">
    <source>
        <dbReference type="ARBA" id="ARBA00011073"/>
    </source>
</evidence>
<evidence type="ECO:0000256" key="2">
    <source>
        <dbReference type="PROSITE-ProRule" id="PRU01240"/>
    </source>
</evidence>
<evidence type="ECO:0000256" key="3">
    <source>
        <dbReference type="SAM" id="MobiDB-lite"/>
    </source>
</evidence>
<accession>W7EAM8</accession>
<dbReference type="GeneID" id="26252029"/>
<dbReference type="HOGENOM" id="CLU_702057_0_0_1"/>
<dbReference type="OrthoDB" id="10256524at2759"/>
<dbReference type="PANTHER" id="PTHR43399">
    <property type="entry name" value="SUBTILISIN-RELATED"/>
    <property type="match status" value="1"/>
</dbReference>
<dbReference type="InterPro" id="IPR051048">
    <property type="entry name" value="Peptidase_S8/S53_subtilisin"/>
</dbReference>
<dbReference type="PANTHER" id="PTHR43399:SF4">
    <property type="entry name" value="CELL WALL-ASSOCIATED PROTEASE"/>
    <property type="match status" value="1"/>
</dbReference>
<evidence type="ECO:0000313" key="6">
    <source>
        <dbReference type="Proteomes" id="UP000054337"/>
    </source>
</evidence>
<dbReference type="PROSITE" id="PS51892">
    <property type="entry name" value="SUBTILASE"/>
    <property type="match status" value="1"/>
</dbReference>
<proteinExistence type="inferred from homology"/>
<evidence type="ECO:0000259" key="4">
    <source>
        <dbReference type="Pfam" id="PF00082"/>
    </source>
</evidence>
<dbReference type="GO" id="GO:0004252">
    <property type="term" value="F:serine-type endopeptidase activity"/>
    <property type="evidence" value="ECO:0007669"/>
    <property type="project" value="InterPro"/>
</dbReference>
<dbReference type="InterPro" id="IPR000209">
    <property type="entry name" value="Peptidase_S8/S53_dom"/>
</dbReference>
<comment type="similarity">
    <text evidence="1 2">Belongs to the peptidase S8 family.</text>
</comment>
<protein>
    <recommendedName>
        <fullName evidence="4">Peptidase S8/S53 domain-containing protein</fullName>
    </recommendedName>
</protein>
<keyword evidence="6" id="KW-1185">Reference proteome</keyword>
<reference evidence="5 6" key="1">
    <citation type="journal article" date="2013" name="PLoS Genet.">
        <title>Comparative genome structure, secondary metabolite, and effector coding capacity across Cochliobolus pathogens.</title>
        <authorList>
            <person name="Condon B.J."/>
            <person name="Leng Y."/>
            <person name="Wu D."/>
            <person name="Bushley K.E."/>
            <person name="Ohm R.A."/>
            <person name="Otillar R."/>
            <person name="Martin J."/>
            <person name="Schackwitz W."/>
            <person name="Grimwood J."/>
            <person name="MohdZainudin N."/>
            <person name="Xue C."/>
            <person name="Wang R."/>
            <person name="Manning V.A."/>
            <person name="Dhillon B."/>
            <person name="Tu Z.J."/>
            <person name="Steffenson B.J."/>
            <person name="Salamov A."/>
            <person name="Sun H."/>
            <person name="Lowry S."/>
            <person name="LaButti K."/>
            <person name="Han J."/>
            <person name="Copeland A."/>
            <person name="Lindquist E."/>
            <person name="Barry K."/>
            <person name="Schmutz J."/>
            <person name="Baker S.E."/>
            <person name="Ciuffetti L.M."/>
            <person name="Grigoriev I.V."/>
            <person name="Zhong S."/>
            <person name="Turgeon B.G."/>
        </authorList>
    </citation>
    <scope>NUCLEOTIDE SEQUENCE [LARGE SCALE GENOMIC DNA]</scope>
    <source>
        <strain evidence="5 6">FI3</strain>
    </source>
</reference>
<dbReference type="Proteomes" id="UP000054337">
    <property type="component" value="Unassembled WGS sequence"/>
</dbReference>
<dbReference type="EMBL" id="KI968755">
    <property type="protein sequence ID" value="EUN25231.1"/>
    <property type="molecule type" value="Genomic_DNA"/>
</dbReference>
<organism evidence="5 6">
    <name type="scientific">Bipolaris victoriae (strain FI3)</name>
    <name type="common">Victoria blight of oats agent</name>
    <name type="synonym">Cochliobolus victoriae</name>
    <dbReference type="NCBI Taxonomy" id="930091"/>
    <lineage>
        <taxon>Eukaryota</taxon>
        <taxon>Fungi</taxon>
        <taxon>Dikarya</taxon>
        <taxon>Ascomycota</taxon>
        <taxon>Pezizomycotina</taxon>
        <taxon>Dothideomycetes</taxon>
        <taxon>Pleosporomycetidae</taxon>
        <taxon>Pleosporales</taxon>
        <taxon>Pleosporineae</taxon>
        <taxon>Pleosporaceae</taxon>
        <taxon>Bipolaris</taxon>
    </lineage>
</organism>
<comment type="caution">
    <text evidence="2">Lacks conserved residue(s) required for the propagation of feature annotation.</text>
</comment>
<dbReference type="RefSeq" id="XP_014554742.1">
    <property type="nucleotide sequence ID" value="XM_014699256.1"/>
</dbReference>
<dbReference type="Gene3D" id="3.40.50.200">
    <property type="entry name" value="Peptidase S8/S53 domain"/>
    <property type="match status" value="1"/>
</dbReference>
<dbReference type="AlphaFoldDB" id="W7EAM8"/>
<evidence type="ECO:0000313" key="5">
    <source>
        <dbReference type="EMBL" id="EUN25231.1"/>
    </source>
</evidence>
<dbReference type="GO" id="GO:0006508">
    <property type="term" value="P:proteolysis"/>
    <property type="evidence" value="ECO:0007669"/>
    <property type="project" value="InterPro"/>
</dbReference>
<feature type="domain" description="Peptidase S8/S53" evidence="4">
    <location>
        <begin position="7"/>
        <end position="238"/>
    </location>
</feature>